<reference evidence="1" key="1">
    <citation type="journal article" date="2021" name="Environ. Microbiol.">
        <title>Gene family expansions and transcriptome signatures uncover fungal adaptations to wood decay.</title>
        <authorList>
            <person name="Hage H."/>
            <person name="Miyauchi S."/>
            <person name="Viragh M."/>
            <person name="Drula E."/>
            <person name="Min B."/>
            <person name="Chaduli D."/>
            <person name="Navarro D."/>
            <person name="Favel A."/>
            <person name="Norest M."/>
            <person name="Lesage-Meessen L."/>
            <person name="Balint B."/>
            <person name="Merenyi Z."/>
            <person name="de Eugenio L."/>
            <person name="Morin E."/>
            <person name="Martinez A.T."/>
            <person name="Baldrian P."/>
            <person name="Stursova M."/>
            <person name="Martinez M.J."/>
            <person name="Novotny C."/>
            <person name="Magnuson J.K."/>
            <person name="Spatafora J.W."/>
            <person name="Maurice S."/>
            <person name="Pangilinan J."/>
            <person name="Andreopoulos W."/>
            <person name="LaButti K."/>
            <person name="Hundley H."/>
            <person name="Na H."/>
            <person name="Kuo A."/>
            <person name="Barry K."/>
            <person name="Lipzen A."/>
            <person name="Henrissat B."/>
            <person name="Riley R."/>
            <person name="Ahrendt S."/>
            <person name="Nagy L.G."/>
            <person name="Grigoriev I.V."/>
            <person name="Martin F."/>
            <person name="Rosso M.N."/>
        </authorList>
    </citation>
    <scope>NUCLEOTIDE SEQUENCE</scope>
    <source>
        <strain evidence="1">CBS 384.51</strain>
    </source>
</reference>
<proteinExistence type="predicted"/>
<dbReference type="Proteomes" id="UP001055072">
    <property type="component" value="Unassembled WGS sequence"/>
</dbReference>
<gene>
    <name evidence="1" type="ORF">BDY19DRAFT_951212</name>
</gene>
<evidence type="ECO:0000313" key="2">
    <source>
        <dbReference type="Proteomes" id="UP001055072"/>
    </source>
</evidence>
<protein>
    <submittedName>
        <fullName evidence="1">Uncharacterized protein</fullName>
    </submittedName>
</protein>
<organism evidence="1 2">
    <name type="scientific">Irpex rosettiformis</name>
    <dbReference type="NCBI Taxonomy" id="378272"/>
    <lineage>
        <taxon>Eukaryota</taxon>
        <taxon>Fungi</taxon>
        <taxon>Dikarya</taxon>
        <taxon>Basidiomycota</taxon>
        <taxon>Agaricomycotina</taxon>
        <taxon>Agaricomycetes</taxon>
        <taxon>Polyporales</taxon>
        <taxon>Irpicaceae</taxon>
        <taxon>Irpex</taxon>
    </lineage>
</organism>
<name>A0ACB8U1J6_9APHY</name>
<keyword evidence="2" id="KW-1185">Reference proteome</keyword>
<comment type="caution">
    <text evidence="1">The sequence shown here is derived from an EMBL/GenBank/DDBJ whole genome shotgun (WGS) entry which is preliminary data.</text>
</comment>
<accession>A0ACB8U1J6</accession>
<dbReference type="EMBL" id="MU274915">
    <property type="protein sequence ID" value="KAI0087954.1"/>
    <property type="molecule type" value="Genomic_DNA"/>
</dbReference>
<evidence type="ECO:0000313" key="1">
    <source>
        <dbReference type="EMBL" id="KAI0087954.1"/>
    </source>
</evidence>
<sequence length="284" mass="31728">MFILSSGHMAMVIQYANSQFLNNDAARNADILQRRGDPMVYVPTILEIINCYVADAIVFWRAWVLWGKTRRCIIIPSFLWLASVVEGIGVMHALAVDAPGEAASLAATSIATWTVAFAATTCLSNFWAVCMVGYRYYIYRKEVVAVLGRRRANYRMLLVLIIESGLLYCVSWLLFIIVYMSGSRGMYIVFHLLAQLTGIYPTMIIVLVCLRVTQQDEMEKFYTTIQFASSTALSNHSSHHAYAQDVVQIVHRPKAIDGATNVLEAVVLDDVHPSPNEDSSDSSL</sequence>
<feature type="non-terminal residue" evidence="1">
    <location>
        <position position="284"/>
    </location>
</feature>